<dbReference type="EMBL" id="MAAO01000015">
    <property type="protein sequence ID" value="OUR93603.1"/>
    <property type="molecule type" value="Genomic_DNA"/>
</dbReference>
<dbReference type="PANTHER" id="PTHR30244:SF34">
    <property type="entry name" value="DTDP-4-AMINO-4,6-DIDEOXYGALACTOSE TRANSAMINASE"/>
    <property type="match status" value="1"/>
</dbReference>
<accession>A0A1Y5F2Z9</accession>
<sequence length="433" mass="49268">MFLKIPRAHYYMSLIEPLRSMLGVVFGEHRKSDQVETFEEAYAKHYEHKNIVCVAHARVALYYCLRSYEFSSGDEVLMTPINIPDMVNMIRIAGLRERYVDILSDDYSIDLEDAKTKITSRTKFLFVTHLNGFVPDMEAIQKFAKENQLILIQDCTQNVGAKFKGRNIESFCELSFSALCDLKVVHTHMGGAIVSESSTQLDKIKKLLKSELSPLTLSYFSRFLLEDIIATLILNRYVFSFFVNPLLTLMNKVMGVENIESFTKGGGIKIGPVYFLKGLFGGGGNLLKSEIPKGMLYQYSNLQAKIGLRRLKTLSAVDERRISNSQLLLNQLEVPNKVLAKLETNASHVFWKFPIRTDKLRELQEHLIRNGIDSARSNLVCLNEYECFNATDTTPVASYLSKSSLYLPAHPSLNERDMKNIIDSTNSYFKNNS</sequence>
<feature type="modified residue" description="N6-(pyridoxal phosphate)lysine" evidence="3">
    <location>
        <position position="183"/>
    </location>
</feature>
<feature type="active site" description="Proton acceptor" evidence="2">
    <location>
        <position position="183"/>
    </location>
</feature>
<evidence type="ECO:0000313" key="5">
    <source>
        <dbReference type="EMBL" id="OUR93603.1"/>
    </source>
</evidence>
<evidence type="ECO:0000256" key="4">
    <source>
        <dbReference type="RuleBase" id="RU004508"/>
    </source>
</evidence>
<dbReference type="PIRSF" id="PIRSF000390">
    <property type="entry name" value="PLP_StrS"/>
    <property type="match status" value="1"/>
</dbReference>
<name>A0A1Y5F2Z9_9BACT</name>
<evidence type="ECO:0008006" key="7">
    <source>
        <dbReference type="Google" id="ProtNLM"/>
    </source>
</evidence>
<dbReference type="GO" id="GO:0030170">
    <property type="term" value="F:pyridoxal phosphate binding"/>
    <property type="evidence" value="ECO:0007669"/>
    <property type="project" value="TreeGrafter"/>
</dbReference>
<evidence type="ECO:0000256" key="2">
    <source>
        <dbReference type="PIRSR" id="PIRSR000390-1"/>
    </source>
</evidence>
<dbReference type="InterPro" id="IPR000653">
    <property type="entry name" value="DegT/StrS_aminotransferase"/>
</dbReference>
<proteinExistence type="inferred from homology"/>
<evidence type="ECO:0000313" key="6">
    <source>
        <dbReference type="Proteomes" id="UP000196531"/>
    </source>
</evidence>
<organism evidence="5 6">
    <name type="scientific">Halobacteriovorax marinus</name>
    <dbReference type="NCBI Taxonomy" id="97084"/>
    <lineage>
        <taxon>Bacteria</taxon>
        <taxon>Pseudomonadati</taxon>
        <taxon>Bdellovibrionota</taxon>
        <taxon>Bacteriovoracia</taxon>
        <taxon>Bacteriovoracales</taxon>
        <taxon>Halobacteriovoraceae</taxon>
        <taxon>Halobacteriovorax</taxon>
    </lineage>
</organism>
<keyword evidence="3 4" id="KW-0663">Pyridoxal phosphate</keyword>
<dbReference type="Gene3D" id="3.40.640.10">
    <property type="entry name" value="Type I PLP-dependent aspartate aminotransferase-like (Major domain)"/>
    <property type="match status" value="1"/>
</dbReference>
<dbReference type="InterPro" id="IPR015424">
    <property type="entry name" value="PyrdxlP-dep_Trfase"/>
</dbReference>
<dbReference type="InterPro" id="IPR015422">
    <property type="entry name" value="PyrdxlP-dep_Trfase_small"/>
</dbReference>
<dbReference type="PANTHER" id="PTHR30244">
    <property type="entry name" value="TRANSAMINASE"/>
    <property type="match status" value="1"/>
</dbReference>
<evidence type="ECO:0000256" key="1">
    <source>
        <dbReference type="ARBA" id="ARBA00037999"/>
    </source>
</evidence>
<reference evidence="6" key="1">
    <citation type="journal article" date="2017" name="Proc. Natl. Acad. Sci. U.S.A.">
        <title>Simulation of Deepwater Horizon oil plume reveals substrate specialization within a complex community of hydrocarbon-degraders.</title>
        <authorList>
            <person name="Hu P."/>
            <person name="Dubinsky E.A."/>
            <person name="Probst A.J."/>
            <person name="Wang J."/>
            <person name="Sieber C.M.K."/>
            <person name="Tom L.M."/>
            <person name="Gardinali P."/>
            <person name="Banfield J.F."/>
            <person name="Atlas R.M."/>
            <person name="Andersen G.L."/>
        </authorList>
    </citation>
    <scope>NUCLEOTIDE SEQUENCE [LARGE SCALE GENOMIC DNA]</scope>
</reference>
<dbReference type="SUPFAM" id="SSF53383">
    <property type="entry name" value="PLP-dependent transferases"/>
    <property type="match status" value="1"/>
</dbReference>
<gene>
    <name evidence="5" type="ORF">A9Q84_19230</name>
</gene>
<evidence type="ECO:0000256" key="3">
    <source>
        <dbReference type="PIRSR" id="PIRSR000390-2"/>
    </source>
</evidence>
<comment type="caution">
    <text evidence="5">The sequence shown here is derived from an EMBL/GenBank/DDBJ whole genome shotgun (WGS) entry which is preliminary data.</text>
</comment>
<dbReference type="Pfam" id="PF01041">
    <property type="entry name" value="DegT_DnrJ_EryC1"/>
    <property type="match status" value="2"/>
</dbReference>
<dbReference type="GO" id="GO:0000271">
    <property type="term" value="P:polysaccharide biosynthetic process"/>
    <property type="evidence" value="ECO:0007669"/>
    <property type="project" value="TreeGrafter"/>
</dbReference>
<dbReference type="AlphaFoldDB" id="A0A1Y5F2Z9"/>
<dbReference type="Gene3D" id="3.90.1150.10">
    <property type="entry name" value="Aspartate Aminotransferase, domain 1"/>
    <property type="match status" value="1"/>
</dbReference>
<dbReference type="Proteomes" id="UP000196531">
    <property type="component" value="Unassembled WGS sequence"/>
</dbReference>
<dbReference type="GO" id="GO:0008483">
    <property type="term" value="F:transaminase activity"/>
    <property type="evidence" value="ECO:0007669"/>
    <property type="project" value="TreeGrafter"/>
</dbReference>
<comment type="similarity">
    <text evidence="1 4">Belongs to the DegT/DnrJ/EryC1 family.</text>
</comment>
<protein>
    <recommendedName>
        <fullName evidence="7">Aminotransferase</fullName>
    </recommendedName>
</protein>
<dbReference type="InterPro" id="IPR015421">
    <property type="entry name" value="PyrdxlP-dep_Trfase_major"/>
</dbReference>